<dbReference type="PANTHER" id="PTHR24208">
    <property type="entry name" value="LIM/HOMEOBOX PROTEIN LHX"/>
    <property type="match status" value="1"/>
</dbReference>
<dbReference type="InterPro" id="IPR001781">
    <property type="entry name" value="Znf_LIM"/>
</dbReference>
<dbReference type="Pfam" id="PF00412">
    <property type="entry name" value="LIM"/>
    <property type="match status" value="2"/>
</dbReference>
<comment type="subcellular location">
    <subcellularLocation>
        <location evidence="1 9 11">Nucleus</location>
    </subcellularLocation>
</comment>
<dbReference type="GO" id="GO:0030182">
    <property type="term" value="P:neuron differentiation"/>
    <property type="evidence" value="ECO:0007669"/>
    <property type="project" value="TreeGrafter"/>
</dbReference>
<evidence type="ECO:0000256" key="8">
    <source>
        <dbReference type="ARBA" id="ARBA00023242"/>
    </source>
</evidence>
<evidence type="ECO:0000256" key="6">
    <source>
        <dbReference type="ARBA" id="ARBA00023125"/>
    </source>
</evidence>
<feature type="domain" description="LIM zinc-binding" evidence="12">
    <location>
        <begin position="82"/>
        <end position="144"/>
    </location>
</feature>
<dbReference type="SUPFAM" id="SSF57716">
    <property type="entry name" value="Glucocorticoid receptor-like (DNA-binding domain)"/>
    <property type="match status" value="2"/>
</dbReference>
<dbReference type="InterPro" id="IPR017970">
    <property type="entry name" value="Homeobox_CS"/>
</dbReference>
<dbReference type="Pfam" id="PF00046">
    <property type="entry name" value="Homeodomain"/>
    <property type="match status" value="1"/>
</dbReference>
<feature type="DNA-binding region" description="Homeobox" evidence="9">
    <location>
        <begin position="151"/>
        <end position="210"/>
    </location>
</feature>
<keyword evidence="3" id="KW-0677">Repeat</keyword>
<evidence type="ECO:0000256" key="4">
    <source>
        <dbReference type="ARBA" id="ARBA00022833"/>
    </source>
</evidence>
<dbReference type="GO" id="GO:0005634">
    <property type="term" value="C:nucleus"/>
    <property type="evidence" value="ECO:0007669"/>
    <property type="project" value="UniProtKB-SubCell"/>
</dbReference>
<evidence type="ECO:0000256" key="11">
    <source>
        <dbReference type="RuleBase" id="RU000682"/>
    </source>
</evidence>
<dbReference type="AlphaFoldDB" id="A0AAV6V0U1"/>
<keyword evidence="8 9" id="KW-0539">Nucleus</keyword>
<keyword evidence="7 9" id="KW-0371">Homeobox</keyword>
<name>A0AAV6V0U1_9ARAC</name>
<protein>
    <submittedName>
        <fullName evidence="14">Uncharacterized protein</fullName>
    </submittedName>
</protein>
<evidence type="ECO:0000256" key="5">
    <source>
        <dbReference type="ARBA" id="ARBA00023038"/>
    </source>
</evidence>
<dbReference type="InterPro" id="IPR050453">
    <property type="entry name" value="LIM_Homeobox_TF"/>
</dbReference>
<organism evidence="14 15">
    <name type="scientific">Oedothorax gibbosus</name>
    <dbReference type="NCBI Taxonomy" id="931172"/>
    <lineage>
        <taxon>Eukaryota</taxon>
        <taxon>Metazoa</taxon>
        <taxon>Ecdysozoa</taxon>
        <taxon>Arthropoda</taxon>
        <taxon>Chelicerata</taxon>
        <taxon>Arachnida</taxon>
        <taxon>Araneae</taxon>
        <taxon>Araneomorphae</taxon>
        <taxon>Entelegynae</taxon>
        <taxon>Araneoidea</taxon>
        <taxon>Linyphiidae</taxon>
        <taxon>Erigoninae</taxon>
        <taxon>Oedothorax</taxon>
    </lineage>
</organism>
<dbReference type="PROSITE" id="PS00478">
    <property type="entry name" value="LIM_DOMAIN_1"/>
    <property type="match status" value="2"/>
</dbReference>
<evidence type="ECO:0000313" key="14">
    <source>
        <dbReference type="EMBL" id="KAG8189602.1"/>
    </source>
</evidence>
<accession>A0AAV6V0U1</accession>
<dbReference type="PROSITE" id="PS50023">
    <property type="entry name" value="LIM_DOMAIN_2"/>
    <property type="match status" value="2"/>
</dbReference>
<evidence type="ECO:0000313" key="15">
    <source>
        <dbReference type="Proteomes" id="UP000827092"/>
    </source>
</evidence>
<comment type="caution">
    <text evidence="14">The sequence shown here is derived from an EMBL/GenBank/DDBJ whole genome shotgun (WGS) entry which is preliminary data.</text>
</comment>
<dbReference type="InterPro" id="IPR009057">
    <property type="entry name" value="Homeodomain-like_sf"/>
</dbReference>
<feature type="domain" description="Homeobox" evidence="13">
    <location>
        <begin position="149"/>
        <end position="209"/>
    </location>
</feature>
<evidence type="ECO:0000256" key="7">
    <source>
        <dbReference type="ARBA" id="ARBA00023155"/>
    </source>
</evidence>
<dbReference type="FunFam" id="1.10.10.60:FF:000448">
    <property type="entry name" value="LIM/homeobox protein Lhx4"/>
    <property type="match status" value="1"/>
</dbReference>
<feature type="domain" description="LIM zinc-binding" evidence="12">
    <location>
        <begin position="22"/>
        <end position="81"/>
    </location>
</feature>
<sequence>MPKDCHLYLNEDRRILQGERVLRCAGCENLLLDRVMLKLKNELWHPDCLRCVVCGKWLTDKCYSKDSSNYCKVDFFVKYGTRCSGCDKGIIPLEKVRKVKKLVFHVQCFLCAFCGRELVTGDQFFLIEDRRIVCQAHYYTDTCIVGNDSSSKRPRTTISPVQLEALKLAYQRSSKPSRYIREQLASETGLDMRVVQVWFQNRRAKEKRLSNYSMKVKQENLKLFSEYQDQTLRKENDGMADWIFSSPDFRFTKFQVLHTIKKQCMNLIPGKII</sequence>
<keyword evidence="15" id="KW-1185">Reference proteome</keyword>
<dbReference type="SMART" id="SM00132">
    <property type="entry name" value="LIM"/>
    <property type="match status" value="2"/>
</dbReference>
<evidence type="ECO:0000259" key="13">
    <source>
        <dbReference type="PROSITE" id="PS50071"/>
    </source>
</evidence>
<dbReference type="PROSITE" id="PS50071">
    <property type="entry name" value="HOMEOBOX_2"/>
    <property type="match status" value="1"/>
</dbReference>
<dbReference type="PANTHER" id="PTHR24208:SF128">
    <property type="entry name" value="LIM3, ISOFORM G"/>
    <property type="match status" value="1"/>
</dbReference>
<dbReference type="GO" id="GO:0000981">
    <property type="term" value="F:DNA-binding transcription factor activity, RNA polymerase II-specific"/>
    <property type="evidence" value="ECO:0007669"/>
    <property type="project" value="InterPro"/>
</dbReference>
<dbReference type="GO" id="GO:0046872">
    <property type="term" value="F:metal ion binding"/>
    <property type="evidence" value="ECO:0007669"/>
    <property type="project" value="UniProtKB-KW"/>
</dbReference>
<evidence type="ECO:0000256" key="9">
    <source>
        <dbReference type="PROSITE-ProRule" id="PRU00108"/>
    </source>
</evidence>
<evidence type="ECO:0000256" key="3">
    <source>
        <dbReference type="ARBA" id="ARBA00022737"/>
    </source>
</evidence>
<evidence type="ECO:0000256" key="2">
    <source>
        <dbReference type="ARBA" id="ARBA00022723"/>
    </source>
</evidence>
<keyword evidence="4 10" id="KW-0862">Zinc</keyword>
<reference evidence="14 15" key="1">
    <citation type="journal article" date="2022" name="Nat. Ecol. Evol.">
        <title>A masculinizing supergene underlies an exaggerated male reproductive morph in a spider.</title>
        <authorList>
            <person name="Hendrickx F."/>
            <person name="De Corte Z."/>
            <person name="Sonet G."/>
            <person name="Van Belleghem S.M."/>
            <person name="Kostlbacher S."/>
            <person name="Vangestel C."/>
        </authorList>
    </citation>
    <scope>NUCLEOTIDE SEQUENCE [LARGE SCALE GENOMIC DNA]</scope>
    <source>
        <strain evidence="14">W744_W776</strain>
    </source>
</reference>
<dbReference type="SUPFAM" id="SSF46689">
    <property type="entry name" value="Homeodomain-like"/>
    <property type="match status" value="1"/>
</dbReference>
<dbReference type="PROSITE" id="PS00027">
    <property type="entry name" value="HOMEOBOX_1"/>
    <property type="match status" value="1"/>
</dbReference>
<proteinExistence type="predicted"/>
<evidence type="ECO:0000256" key="10">
    <source>
        <dbReference type="PROSITE-ProRule" id="PRU00125"/>
    </source>
</evidence>
<dbReference type="CDD" id="cd00086">
    <property type="entry name" value="homeodomain"/>
    <property type="match status" value="1"/>
</dbReference>
<dbReference type="GO" id="GO:0000977">
    <property type="term" value="F:RNA polymerase II transcription regulatory region sequence-specific DNA binding"/>
    <property type="evidence" value="ECO:0007669"/>
    <property type="project" value="TreeGrafter"/>
</dbReference>
<keyword evidence="2 10" id="KW-0479">Metal-binding</keyword>
<keyword evidence="6 9" id="KW-0238">DNA-binding</keyword>
<evidence type="ECO:0000259" key="12">
    <source>
        <dbReference type="PROSITE" id="PS50023"/>
    </source>
</evidence>
<dbReference type="SMART" id="SM00389">
    <property type="entry name" value="HOX"/>
    <property type="match status" value="1"/>
</dbReference>
<dbReference type="InterPro" id="IPR001356">
    <property type="entry name" value="HD"/>
</dbReference>
<dbReference type="Gene3D" id="2.10.110.10">
    <property type="entry name" value="Cysteine Rich Protein"/>
    <property type="match status" value="2"/>
</dbReference>
<gene>
    <name evidence="14" type="ORF">JTE90_018958</name>
</gene>
<dbReference type="EMBL" id="JAFNEN010000210">
    <property type="protein sequence ID" value="KAG8189602.1"/>
    <property type="molecule type" value="Genomic_DNA"/>
</dbReference>
<evidence type="ECO:0000256" key="1">
    <source>
        <dbReference type="ARBA" id="ARBA00004123"/>
    </source>
</evidence>
<dbReference type="Proteomes" id="UP000827092">
    <property type="component" value="Unassembled WGS sequence"/>
</dbReference>
<dbReference type="Gene3D" id="1.10.10.60">
    <property type="entry name" value="Homeodomain-like"/>
    <property type="match status" value="1"/>
</dbReference>
<keyword evidence="5 10" id="KW-0440">LIM domain</keyword>